<dbReference type="PROSITE" id="PS52016">
    <property type="entry name" value="TONB_DEPENDENT_REC_3"/>
    <property type="match status" value="1"/>
</dbReference>
<evidence type="ECO:0000313" key="13">
    <source>
        <dbReference type="Proteomes" id="UP000515349"/>
    </source>
</evidence>
<dbReference type="EMBL" id="JACEUX010000001">
    <property type="protein sequence ID" value="MBA5245630.1"/>
    <property type="molecule type" value="Genomic_DNA"/>
</dbReference>
<evidence type="ECO:0000313" key="14">
    <source>
        <dbReference type="Proteomes" id="UP000539710"/>
    </source>
</evidence>
<dbReference type="Proteomes" id="UP000539710">
    <property type="component" value="Unassembled WGS sequence"/>
</dbReference>
<keyword evidence="3 8" id="KW-1134">Transmembrane beta strand</keyword>
<dbReference type="Gene3D" id="2.40.170.20">
    <property type="entry name" value="TonB-dependent receptor, beta-barrel domain"/>
    <property type="match status" value="1"/>
</dbReference>
<keyword evidence="6 8" id="KW-0472">Membrane</keyword>
<dbReference type="InterPro" id="IPR036942">
    <property type="entry name" value="Beta-barrel_TonB_sf"/>
</dbReference>
<evidence type="ECO:0000256" key="8">
    <source>
        <dbReference type="PROSITE-ProRule" id="PRU01360"/>
    </source>
</evidence>
<dbReference type="GO" id="GO:0009279">
    <property type="term" value="C:cell outer membrane"/>
    <property type="evidence" value="ECO:0007669"/>
    <property type="project" value="UniProtKB-SubCell"/>
</dbReference>
<feature type="chain" id="PRO_5044656202" evidence="9">
    <location>
        <begin position="21"/>
        <end position="634"/>
    </location>
</feature>
<keyword evidence="12" id="KW-0675">Receptor</keyword>
<evidence type="ECO:0000256" key="2">
    <source>
        <dbReference type="ARBA" id="ARBA00022448"/>
    </source>
</evidence>
<feature type="domain" description="TonB-dependent receptor plug" evidence="10">
    <location>
        <begin position="42"/>
        <end position="151"/>
    </location>
</feature>
<reference evidence="11" key="3">
    <citation type="submission" date="2020-07" db="EMBL/GenBank/DDBJ databases">
        <authorList>
            <person name="Yang C."/>
        </authorList>
    </citation>
    <scope>NUCLEOTIDE SEQUENCE</scope>
    <source>
        <strain evidence="11">Cx-624</strain>
    </source>
</reference>
<keyword evidence="7 8" id="KW-0998">Cell outer membrane</keyword>
<dbReference type="InterPro" id="IPR012910">
    <property type="entry name" value="Plug_dom"/>
</dbReference>
<dbReference type="AlphaFoldDB" id="A0A7D7LQC9"/>
<dbReference type="KEGG" id="cbau:H1R16_02835"/>
<dbReference type="InterPro" id="IPR039426">
    <property type="entry name" value="TonB-dep_rcpt-like"/>
</dbReference>
<dbReference type="GO" id="GO:0015344">
    <property type="term" value="F:siderophore uptake transmembrane transporter activity"/>
    <property type="evidence" value="ECO:0007669"/>
    <property type="project" value="TreeGrafter"/>
</dbReference>
<name>A0A7D7LQC9_9FLAO</name>
<evidence type="ECO:0000256" key="1">
    <source>
        <dbReference type="ARBA" id="ARBA00004571"/>
    </source>
</evidence>
<dbReference type="InterPro" id="IPR037066">
    <property type="entry name" value="Plug_dom_sf"/>
</dbReference>
<evidence type="ECO:0000256" key="7">
    <source>
        <dbReference type="ARBA" id="ARBA00023237"/>
    </source>
</evidence>
<dbReference type="Proteomes" id="UP000515349">
    <property type="component" value="Chromosome"/>
</dbReference>
<organism evidence="12 13">
    <name type="scientific">Marnyiella aurantia</name>
    <dbReference type="NCBI Taxonomy" id="2758037"/>
    <lineage>
        <taxon>Bacteria</taxon>
        <taxon>Pseudomonadati</taxon>
        <taxon>Bacteroidota</taxon>
        <taxon>Flavobacteriia</taxon>
        <taxon>Flavobacteriales</taxon>
        <taxon>Weeksellaceae</taxon>
        <taxon>Marnyiella</taxon>
    </lineage>
</organism>
<evidence type="ECO:0000256" key="6">
    <source>
        <dbReference type="ARBA" id="ARBA00023136"/>
    </source>
</evidence>
<proteinExistence type="inferred from homology"/>
<dbReference type="PANTHER" id="PTHR30069">
    <property type="entry name" value="TONB-DEPENDENT OUTER MEMBRANE RECEPTOR"/>
    <property type="match status" value="1"/>
</dbReference>
<dbReference type="EMBL" id="CP059472">
    <property type="protein sequence ID" value="QMS98960.1"/>
    <property type="molecule type" value="Genomic_DNA"/>
</dbReference>
<protein>
    <submittedName>
        <fullName evidence="12">TonB-dependent receptor</fullName>
    </submittedName>
</protein>
<dbReference type="PANTHER" id="PTHR30069:SF53">
    <property type="entry name" value="COLICIN I RECEPTOR-RELATED"/>
    <property type="match status" value="1"/>
</dbReference>
<evidence type="ECO:0000259" key="10">
    <source>
        <dbReference type="Pfam" id="PF07715"/>
    </source>
</evidence>
<gene>
    <name evidence="12" type="ORF">H1R16_02835</name>
    <name evidence="11" type="ORF">H2507_00440</name>
</gene>
<evidence type="ECO:0000313" key="11">
    <source>
        <dbReference type="EMBL" id="MBA5245630.1"/>
    </source>
</evidence>
<evidence type="ECO:0000256" key="9">
    <source>
        <dbReference type="SAM" id="SignalP"/>
    </source>
</evidence>
<keyword evidence="2 8" id="KW-0813">Transport</keyword>
<dbReference type="GO" id="GO:0044718">
    <property type="term" value="P:siderophore transmembrane transport"/>
    <property type="evidence" value="ECO:0007669"/>
    <property type="project" value="TreeGrafter"/>
</dbReference>
<accession>A0A7D7LQC9</accession>
<comment type="subcellular location">
    <subcellularLocation>
        <location evidence="1 8">Cell outer membrane</location>
        <topology evidence="1 8">Multi-pass membrane protein</topology>
    </subcellularLocation>
</comment>
<dbReference type="CDD" id="cd01347">
    <property type="entry name" value="ligand_gated_channel"/>
    <property type="match status" value="1"/>
</dbReference>
<comment type="similarity">
    <text evidence="8">Belongs to the TonB-dependent receptor family.</text>
</comment>
<dbReference type="RefSeq" id="WP_181885757.1">
    <property type="nucleotide sequence ID" value="NZ_CP059472.1"/>
</dbReference>
<feature type="signal peptide" evidence="9">
    <location>
        <begin position="1"/>
        <end position="20"/>
    </location>
</feature>
<dbReference type="Pfam" id="PF07715">
    <property type="entry name" value="Plug"/>
    <property type="match status" value="1"/>
</dbReference>
<reference evidence="14" key="2">
    <citation type="submission" date="2020-07" db="EMBL/GenBank/DDBJ databases">
        <title>Flavobacterium sp. xlx-214.</title>
        <authorList>
            <person name="Yang C."/>
        </authorList>
    </citation>
    <scope>NUCLEOTIDE SEQUENCE [LARGE SCALE GENOMIC DNA]</scope>
    <source>
        <strain evidence="14">CX-624</strain>
    </source>
</reference>
<dbReference type="SUPFAM" id="SSF56935">
    <property type="entry name" value="Porins"/>
    <property type="match status" value="1"/>
</dbReference>
<reference evidence="12 13" key="1">
    <citation type="submission" date="2020-07" db="EMBL/GenBank/DDBJ databases">
        <title>Chryseobacterium sp.cx-624.</title>
        <authorList>
            <person name="Yang C."/>
        </authorList>
    </citation>
    <scope>NUCLEOTIDE SEQUENCE [LARGE SCALE GENOMIC DNA]</scope>
    <source>
        <strain evidence="12">Cx-624</strain>
        <strain evidence="13">cx-624</strain>
    </source>
</reference>
<sequence>MKKRVIFVGALLVVSSHAMSQQQDVTQIDEVTVASKVPQQLYKTGKNVKLLTQEDLEKFQGQNVAEVLQQVAGIQVSGSANNAQEPKFSKIRGGKLGNILVLLDGVPLKDVTGNDYSATDLRLLALENVESIEVLSGASSVLYGSNAAGAVINIRTQKNSKKTVEGEVSARGGSYGTFAQNAAVRGNISGFNYQLSGFNEKSDGFSSAEGPGFDKDGFEKQNASATVGYRGSRVSANMQAGWNHHIFEYDAGAFADGMSRGDDNQKFVGANADFKYDKGQLVANLRYTNTDRTIQGYANDAYRDEYFYGGNNLFAELFNNYTISDRFSITAGVQHERQQLGSSSLPWGSSEMQEDLIKADTELYNTDIFAKASVNYMDFHVDAGSRMTNNSKFGNHFVYSVNPYYLKESGSMYYKLGYSFATAFIAPTLYQTYGTLPYTTANFDLKPERNSTHEVDLSVGNKDRSMVFNATAFLTEEKDVFAYVTNPDFTGNFVNVDENLIKGFELGFDYRITDQVKLGGNYSFVEKEKEATRLRVPKNRVNSYIDIAPLAGTRIALTHQFVSKRTDYYFNENFERVDVNLDAYHLLNLNLNQKLGKSFEVFGNIGNLFNTSYTDVVGFTTKRRNYTAGFSYRF</sequence>
<evidence type="ECO:0000313" key="12">
    <source>
        <dbReference type="EMBL" id="QMS98960.1"/>
    </source>
</evidence>
<keyword evidence="4 8" id="KW-0812">Transmembrane</keyword>
<keyword evidence="14" id="KW-1185">Reference proteome</keyword>
<evidence type="ECO:0000256" key="4">
    <source>
        <dbReference type="ARBA" id="ARBA00022692"/>
    </source>
</evidence>
<evidence type="ECO:0000256" key="5">
    <source>
        <dbReference type="ARBA" id="ARBA00022729"/>
    </source>
</evidence>
<keyword evidence="5 9" id="KW-0732">Signal</keyword>
<evidence type="ECO:0000256" key="3">
    <source>
        <dbReference type="ARBA" id="ARBA00022452"/>
    </source>
</evidence>
<dbReference type="Gene3D" id="2.170.130.10">
    <property type="entry name" value="TonB-dependent receptor, plug domain"/>
    <property type="match status" value="1"/>
</dbReference>